<feature type="compositionally biased region" description="Basic and acidic residues" evidence="1">
    <location>
        <begin position="98"/>
        <end position="126"/>
    </location>
</feature>
<sequence>MRSEEDRNMGKGTAPDDKQEPQRTGYWTKKRRPKHHNTKHYSQYEKSSEQHVDVSKRYENEDRNKGRGTVPDEQQEPQRTGYWTKKRRPKHHNTKHYSQLDKSSEQVDVSKRYKNEDRDHAAYKRD</sequence>
<organism evidence="2 3">
    <name type="scientific">Nesidiocoris tenuis</name>
    <dbReference type="NCBI Taxonomy" id="355587"/>
    <lineage>
        <taxon>Eukaryota</taxon>
        <taxon>Metazoa</taxon>
        <taxon>Ecdysozoa</taxon>
        <taxon>Arthropoda</taxon>
        <taxon>Hexapoda</taxon>
        <taxon>Insecta</taxon>
        <taxon>Pterygota</taxon>
        <taxon>Neoptera</taxon>
        <taxon>Paraneoptera</taxon>
        <taxon>Hemiptera</taxon>
        <taxon>Heteroptera</taxon>
        <taxon>Panheteroptera</taxon>
        <taxon>Cimicomorpha</taxon>
        <taxon>Miridae</taxon>
        <taxon>Dicyphina</taxon>
        <taxon>Nesidiocoris</taxon>
    </lineage>
</organism>
<evidence type="ECO:0000313" key="3">
    <source>
        <dbReference type="Proteomes" id="UP001307889"/>
    </source>
</evidence>
<evidence type="ECO:0000256" key="1">
    <source>
        <dbReference type="SAM" id="MobiDB-lite"/>
    </source>
</evidence>
<name>A0ABN7B5Z1_9HEMI</name>
<feature type="compositionally biased region" description="Basic residues" evidence="1">
    <location>
        <begin position="28"/>
        <end position="39"/>
    </location>
</feature>
<protein>
    <submittedName>
        <fullName evidence="2">Uncharacterized protein</fullName>
    </submittedName>
</protein>
<proteinExistence type="predicted"/>
<reference evidence="2 3" key="1">
    <citation type="submission" date="2023-09" db="EMBL/GenBank/DDBJ databases">
        <title>Nesidiocoris tenuis whole genome shotgun sequence.</title>
        <authorList>
            <person name="Shibata T."/>
            <person name="Shimoda M."/>
            <person name="Kobayashi T."/>
            <person name="Uehara T."/>
        </authorList>
    </citation>
    <scope>NUCLEOTIDE SEQUENCE [LARGE SCALE GENOMIC DNA]</scope>
    <source>
        <strain evidence="2 3">Japan</strain>
    </source>
</reference>
<evidence type="ECO:0000313" key="2">
    <source>
        <dbReference type="EMBL" id="BES99816.1"/>
    </source>
</evidence>
<feature type="compositionally biased region" description="Basic residues" evidence="1">
    <location>
        <begin position="84"/>
        <end position="95"/>
    </location>
</feature>
<gene>
    <name evidence="2" type="ORF">NTJ_12633</name>
</gene>
<keyword evidence="3" id="KW-1185">Reference proteome</keyword>
<dbReference type="Proteomes" id="UP001307889">
    <property type="component" value="Chromosome 11"/>
</dbReference>
<feature type="compositionally biased region" description="Basic and acidic residues" evidence="1">
    <location>
        <begin position="42"/>
        <end position="65"/>
    </location>
</feature>
<feature type="region of interest" description="Disordered" evidence="1">
    <location>
        <begin position="1"/>
        <end position="126"/>
    </location>
</feature>
<feature type="compositionally biased region" description="Basic and acidic residues" evidence="1">
    <location>
        <begin position="1"/>
        <end position="21"/>
    </location>
</feature>
<dbReference type="EMBL" id="AP028919">
    <property type="protein sequence ID" value="BES99816.1"/>
    <property type="molecule type" value="Genomic_DNA"/>
</dbReference>
<accession>A0ABN7B5Z1</accession>